<organism evidence="5 6">
    <name type="scientific">Pseudocercospora fuligena</name>
    <dbReference type="NCBI Taxonomy" id="685502"/>
    <lineage>
        <taxon>Eukaryota</taxon>
        <taxon>Fungi</taxon>
        <taxon>Dikarya</taxon>
        <taxon>Ascomycota</taxon>
        <taxon>Pezizomycotina</taxon>
        <taxon>Dothideomycetes</taxon>
        <taxon>Dothideomycetidae</taxon>
        <taxon>Mycosphaerellales</taxon>
        <taxon>Mycosphaerellaceae</taxon>
        <taxon>Pseudocercospora</taxon>
    </lineage>
</organism>
<dbReference type="PANTHER" id="PTHR42840:SF3">
    <property type="entry name" value="BINDING ROSSMANN FOLD OXIDOREDUCTASE, PUTATIVE (AFU_ORTHOLOGUE AFUA_2G10240)-RELATED"/>
    <property type="match status" value="1"/>
</dbReference>
<keyword evidence="2" id="KW-0560">Oxidoreductase</keyword>
<evidence type="ECO:0000256" key="2">
    <source>
        <dbReference type="ARBA" id="ARBA00023002"/>
    </source>
</evidence>
<dbReference type="InterPro" id="IPR055170">
    <property type="entry name" value="GFO_IDH_MocA-like_dom"/>
</dbReference>
<dbReference type="Gene3D" id="3.30.360.10">
    <property type="entry name" value="Dihydrodipicolinate Reductase, domain 2"/>
    <property type="match status" value="1"/>
</dbReference>
<dbReference type="Gene3D" id="3.40.50.720">
    <property type="entry name" value="NAD(P)-binding Rossmann-like Domain"/>
    <property type="match status" value="1"/>
</dbReference>
<dbReference type="GO" id="GO:0016491">
    <property type="term" value="F:oxidoreductase activity"/>
    <property type="evidence" value="ECO:0007669"/>
    <property type="project" value="UniProtKB-KW"/>
</dbReference>
<dbReference type="InterPro" id="IPR036291">
    <property type="entry name" value="NAD(P)-bd_dom_sf"/>
</dbReference>
<dbReference type="Pfam" id="PF01408">
    <property type="entry name" value="GFO_IDH_MocA"/>
    <property type="match status" value="1"/>
</dbReference>
<evidence type="ECO:0000256" key="1">
    <source>
        <dbReference type="ARBA" id="ARBA00010928"/>
    </source>
</evidence>
<dbReference type="InterPro" id="IPR000683">
    <property type="entry name" value="Gfo/Idh/MocA-like_OxRdtase_N"/>
</dbReference>
<evidence type="ECO:0000259" key="3">
    <source>
        <dbReference type="Pfam" id="PF01408"/>
    </source>
</evidence>
<dbReference type="PANTHER" id="PTHR42840">
    <property type="entry name" value="NAD(P)-BINDING ROSSMANN-FOLD SUPERFAMILY PROTEIN-RELATED"/>
    <property type="match status" value="1"/>
</dbReference>
<comment type="similarity">
    <text evidence="1">Belongs to the Gfo/Idh/MocA family.</text>
</comment>
<dbReference type="Proteomes" id="UP000660729">
    <property type="component" value="Unassembled WGS sequence"/>
</dbReference>
<dbReference type="Pfam" id="PF22725">
    <property type="entry name" value="GFO_IDH_MocA_C3"/>
    <property type="match status" value="1"/>
</dbReference>
<evidence type="ECO:0000313" key="5">
    <source>
        <dbReference type="EMBL" id="KAF7190664.1"/>
    </source>
</evidence>
<keyword evidence="6" id="KW-1185">Reference proteome</keyword>
<sequence length="368" mass="41202">MAPTTVNIAVVGLGRMGKRHVHTLLYRTPRARVVAVCSNQPHEVEWAQNNQEYKDFEIAVYDDYDKMLQHQGLQAVWVSTSTDVHAIQTLKGVERGLHVLCEKPLSTDLAEAQNVVDAAKQKPELKVMAAFSRRFDASYRDAAKKVLVDRAIGKPFLVRSQTCDLLDTTGFFVRYATRNGGIFVDCAIHDIDLTLWYLSDPTPKACWATGTLQHHPELADSDDVDNAIGVVEFWQGQIAYFYCSRTQAHGHDVSTEVTGTEGKVSVNLVPRANNVVLCDKRGISHEVQEEYWQRFEHAFATEAHEFIESILNDSPVPLPLETGVKVMQIARALQSALWSGEVSRWNEQGKLIYEGKKGANGYMNGNKN</sequence>
<dbReference type="GO" id="GO:0000166">
    <property type="term" value="F:nucleotide binding"/>
    <property type="evidence" value="ECO:0007669"/>
    <property type="project" value="InterPro"/>
</dbReference>
<feature type="domain" description="Gfo/Idh/MocA-like oxidoreductase N-terminal" evidence="3">
    <location>
        <begin position="6"/>
        <end position="125"/>
    </location>
</feature>
<evidence type="ECO:0000313" key="6">
    <source>
        <dbReference type="Proteomes" id="UP000660729"/>
    </source>
</evidence>
<evidence type="ECO:0000259" key="4">
    <source>
        <dbReference type="Pfam" id="PF22725"/>
    </source>
</evidence>
<dbReference type="GO" id="GO:0006740">
    <property type="term" value="P:NADPH regeneration"/>
    <property type="evidence" value="ECO:0007669"/>
    <property type="project" value="TreeGrafter"/>
</dbReference>
<dbReference type="SUPFAM" id="SSF51735">
    <property type="entry name" value="NAD(P)-binding Rossmann-fold domains"/>
    <property type="match status" value="1"/>
</dbReference>
<accession>A0A8H6VJV7</accession>
<gene>
    <name evidence="5" type="ORF">HII31_07823</name>
</gene>
<protein>
    <submittedName>
        <fullName evidence="5">Scyllo-inositol 2-dehydrogenase (NAD(+))</fullName>
    </submittedName>
</protein>
<dbReference type="OrthoDB" id="446809at2759"/>
<proteinExistence type="inferred from homology"/>
<feature type="domain" description="GFO/IDH/MocA-like oxidoreductase" evidence="4">
    <location>
        <begin position="142"/>
        <end position="264"/>
    </location>
</feature>
<dbReference type="GO" id="GO:0005737">
    <property type="term" value="C:cytoplasm"/>
    <property type="evidence" value="ECO:0007669"/>
    <property type="project" value="TreeGrafter"/>
</dbReference>
<dbReference type="AlphaFoldDB" id="A0A8H6VJV7"/>
<comment type="caution">
    <text evidence="5">The sequence shown here is derived from an EMBL/GenBank/DDBJ whole genome shotgun (WGS) entry which is preliminary data.</text>
</comment>
<name>A0A8H6VJV7_9PEZI</name>
<dbReference type="SUPFAM" id="SSF55347">
    <property type="entry name" value="Glyceraldehyde-3-phosphate dehydrogenase-like, C-terminal domain"/>
    <property type="match status" value="1"/>
</dbReference>
<reference evidence="5" key="1">
    <citation type="submission" date="2020-04" db="EMBL/GenBank/DDBJ databases">
        <title>Draft genome resource of the tomato pathogen Pseudocercospora fuligena.</title>
        <authorList>
            <person name="Zaccaron A."/>
        </authorList>
    </citation>
    <scope>NUCLEOTIDE SEQUENCE</scope>
    <source>
        <strain evidence="5">PF001</strain>
    </source>
</reference>
<dbReference type="EMBL" id="JABCIY010000168">
    <property type="protein sequence ID" value="KAF7190664.1"/>
    <property type="molecule type" value="Genomic_DNA"/>
</dbReference>